<name>A0A9D4LI33_DREPO</name>
<protein>
    <submittedName>
        <fullName evidence="1">Uncharacterized protein</fullName>
    </submittedName>
</protein>
<reference evidence="1" key="2">
    <citation type="submission" date="2020-11" db="EMBL/GenBank/DDBJ databases">
        <authorList>
            <person name="McCartney M.A."/>
            <person name="Auch B."/>
            <person name="Kono T."/>
            <person name="Mallez S."/>
            <person name="Becker A."/>
            <person name="Gohl D.M."/>
            <person name="Silverstein K.A.T."/>
            <person name="Koren S."/>
            <person name="Bechman K.B."/>
            <person name="Herman A."/>
            <person name="Abrahante J.E."/>
            <person name="Garbe J."/>
        </authorList>
    </citation>
    <scope>NUCLEOTIDE SEQUENCE</scope>
    <source>
        <strain evidence="1">Duluth1</strain>
        <tissue evidence="1">Whole animal</tissue>
    </source>
</reference>
<reference evidence="1" key="1">
    <citation type="journal article" date="2019" name="bioRxiv">
        <title>The Genome of the Zebra Mussel, Dreissena polymorpha: A Resource for Invasive Species Research.</title>
        <authorList>
            <person name="McCartney M.A."/>
            <person name="Auch B."/>
            <person name="Kono T."/>
            <person name="Mallez S."/>
            <person name="Zhang Y."/>
            <person name="Obille A."/>
            <person name="Becker A."/>
            <person name="Abrahante J.E."/>
            <person name="Garbe J."/>
            <person name="Badalamenti J.P."/>
            <person name="Herman A."/>
            <person name="Mangelson H."/>
            <person name="Liachko I."/>
            <person name="Sullivan S."/>
            <person name="Sone E.D."/>
            <person name="Koren S."/>
            <person name="Silverstein K.A.T."/>
            <person name="Beckman K.B."/>
            <person name="Gohl D.M."/>
        </authorList>
    </citation>
    <scope>NUCLEOTIDE SEQUENCE</scope>
    <source>
        <strain evidence="1">Duluth1</strain>
        <tissue evidence="1">Whole animal</tissue>
    </source>
</reference>
<gene>
    <name evidence="1" type="ORF">DPMN_100794</name>
</gene>
<organism evidence="1 2">
    <name type="scientific">Dreissena polymorpha</name>
    <name type="common">Zebra mussel</name>
    <name type="synonym">Mytilus polymorpha</name>
    <dbReference type="NCBI Taxonomy" id="45954"/>
    <lineage>
        <taxon>Eukaryota</taxon>
        <taxon>Metazoa</taxon>
        <taxon>Spiralia</taxon>
        <taxon>Lophotrochozoa</taxon>
        <taxon>Mollusca</taxon>
        <taxon>Bivalvia</taxon>
        <taxon>Autobranchia</taxon>
        <taxon>Heteroconchia</taxon>
        <taxon>Euheterodonta</taxon>
        <taxon>Imparidentia</taxon>
        <taxon>Neoheterodontei</taxon>
        <taxon>Myida</taxon>
        <taxon>Dreissenoidea</taxon>
        <taxon>Dreissenidae</taxon>
        <taxon>Dreissena</taxon>
    </lineage>
</organism>
<proteinExistence type="predicted"/>
<dbReference type="Proteomes" id="UP000828390">
    <property type="component" value="Unassembled WGS sequence"/>
</dbReference>
<comment type="caution">
    <text evidence="1">The sequence shown here is derived from an EMBL/GenBank/DDBJ whole genome shotgun (WGS) entry which is preliminary data.</text>
</comment>
<dbReference type="AlphaFoldDB" id="A0A9D4LI33"/>
<accession>A0A9D4LI33</accession>
<evidence type="ECO:0000313" key="2">
    <source>
        <dbReference type="Proteomes" id="UP000828390"/>
    </source>
</evidence>
<evidence type="ECO:0000313" key="1">
    <source>
        <dbReference type="EMBL" id="KAH3858174.1"/>
    </source>
</evidence>
<dbReference type="EMBL" id="JAIWYP010000003">
    <property type="protein sequence ID" value="KAH3858174.1"/>
    <property type="molecule type" value="Genomic_DNA"/>
</dbReference>
<keyword evidence="2" id="KW-1185">Reference proteome</keyword>
<sequence length="69" mass="7737">MLFSAFTSYQRPGLWCSALPHGVLHTSLATLPRSYCVLTSTKANHTASERRPWLSYCILIATIVVLRTQ</sequence>